<proteinExistence type="predicted"/>
<dbReference type="Proteomes" id="UP000663854">
    <property type="component" value="Unassembled WGS sequence"/>
</dbReference>
<reference evidence="2" key="1">
    <citation type="submission" date="2021-02" db="EMBL/GenBank/DDBJ databases">
        <authorList>
            <person name="Nowell W R."/>
        </authorList>
    </citation>
    <scope>NUCLEOTIDE SEQUENCE</scope>
</reference>
<accession>A0A813MUC2</accession>
<keyword evidence="1" id="KW-0812">Transmembrane</keyword>
<gene>
    <name evidence="3" type="ORF">JXQ802_LOCUS1136</name>
    <name evidence="2" type="ORF">PYM288_LOCUS616</name>
</gene>
<comment type="caution">
    <text evidence="2">The sequence shown here is derived from an EMBL/GenBank/DDBJ whole genome shotgun (WGS) entry which is preliminary data.</text>
</comment>
<evidence type="ECO:0000313" key="2">
    <source>
        <dbReference type="EMBL" id="CAF0726341.1"/>
    </source>
</evidence>
<organism evidence="2 4">
    <name type="scientific">Rotaria sordida</name>
    <dbReference type="NCBI Taxonomy" id="392033"/>
    <lineage>
        <taxon>Eukaryota</taxon>
        <taxon>Metazoa</taxon>
        <taxon>Spiralia</taxon>
        <taxon>Gnathifera</taxon>
        <taxon>Rotifera</taxon>
        <taxon>Eurotatoria</taxon>
        <taxon>Bdelloidea</taxon>
        <taxon>Philodinida</taxon>
        <taxon>Philodinidae</taxon>
        <taxon>Rotaria</taxon>
    </lineage>
</organism>
<name>A0A813MUC2_9BILA</name>
<keyword evidence="1" id="KW-1133">Transmembrane helix</keyword>
<dbReference type="InterPro" id="IPR029162">
    <property type="entry name" value="InaF-motif"/>
</dbReference>
<dbReference type="EMBL" id="CAJNOH010000002">
    <property type="protein sequence ID" value="CAF0726341.1"/>
    <property type="molecule type" value="Genomic_DNA"/>
</dbReference>
<dbReference type="EMBL" id="CAJNOL010000012">
    <property type="protein sequence ID" value="CAF0741246.1"/>
    <property type="molecule type" value="Genomic_DNA"/>
</dbReference>
<evidence type="ECO:0000313" key="5">
    <source>
        <dbReference type="Proteomes" id="UP000663870"/>
    </source>
</evidence>
<keyword evidence="1" id="KW-0472">Membrane</keyword>
<protein>
    <submittedName>
        <fullName evidence="2">Uncharacterized protein</fullName>
    </submittedName>
</protein>
<feature type="transmembrane region" description="Helical" evidence="1">
    <location>
        <begin position="135"/>
        <end position="162"/>
    </location>
</feature>
<dbReference type="AlphaFoldDB" id="A0A813MUC2"/>
<keyword evidence="5" id="KW-1185">Reference proteome</keyword>
<evidence type="ECO:0000313" key="4">
    <source>
        <dbReference type="Proteomes" id="UP000663854"/>
    </source>
</evidence>
<dbReference type="Pfam" id="PF15018">
    <property type="entry name" value="InaF-motif"/>
    <property type="match status" value="1"/>
</dbReference>
<sequence>METSRYNRAFLAYNNHNFKNRPSLKKISKATTEESPVLDHIPYSSIKTTIEKVSSPPPSPSLSNIVTPIPIPANRPSSITSLVHLLPRRKSLQTTALASKRQSLWMSIAKNSPTNNTNLPQFPLRQPTNLMRKKFLRLLLVFSYLLSISLFAIALATFYGFFWSGYSTTQTTNYMSNVESTVSSIVPLKSNSTFIDIDLSFTDASLNR</sequence>
<dbReference type="Proteomes" id="UP000663870">
    <property type="component" value="Unassembled WGS sequence"/>
</dbReference>
<evidence type="ECO:0000256" key="1">
    <source>
        <dbReference type="SAM" id="Phobius"/>
    </source>
</evidence>
<evidence type="ECO:0000313" key="3">
    <source>
        <dbReference type="EMBL" id="CAF0741246.1"/>
    </source>
</evidence>